<organism evidence="3 4">
    <name type="scientific">Micromonospora echinospora</name>
    <name type="common">Micromonospora purpurea</name>
    <dbReference type="NCBI Taxonomy" id="1877"/>
    <lineage>
        <taxon>Bacteria</taxon>
        <taxon>Bacillati</taxon>
        <taxon>Actinomycetota</taxon>
        <taxon>Actinomycetes</taxon>
        <taxon>Micromonosporales</taxon>
        <taxon>Micromonosporaceae</taxon>
        <taxon>Micromonospora</taxon>
    </lineage>
</organism>
<name>A0A1C4X0G7_MICEC</name>
<dbReference type="AlphaFoldDB" id="A0A1C4X0G7"/>
<evidence type="ECO:0000313" key="3">
    <source>
        <dbReference type="EMBL" id="SCF01946.1"/>
    </source>
</evidence>
<dbReference type="RefSeq" id="WP_088981893.1">
    <property type="nucleotide sequence ID" value="NZ_LT607413.1"/>
</dbReference>
<proteinExistence type="predicted"/>
<evidence type="ECO:0000313" key="4">
    <source>
        <dbReference type="Proteomes" id="UP000198253"/>
    </source>
</evidence>
<feature type="region of interest" description="Disordered" evidence="1">
    <location>
        <begin position="108"/>
        <end position="135"/>
    </location>
</feature>
<dbReference type="SUPFAM" id="SSF55718">
    <property type="entry name" value="SCP-like"/>
    <property type="match status" value="1"/>
</dbReference>
<evidence type="ECO:0000259" key="2">
    <source>
        <dbReference type="Pfam" id="PF02036"/>
    </source>
</evidence>
<protein>
    <submittedName>
        <fullName evidence="3">SCP-2 sterol transfer family protein</fullName>
    </submittedName>
</protein>
<dbReference type="EMBL" id="LT607413">
    <property type="protein sequence ID" value="SCF01946.1"/>
    <property type="molecule type" value="Genomic_DNA"/>
</dbReference>
<dbReference type="InParanoid" id="A0A1C4X0G7"/>
<keyword evidence="4" id="KW-1185">Reference proteome</keyword>
<dbReference type="InterPro" id="IPR036527">
    <property type="entry name" value="SCP2_sterol-bd_dom_sf"/>
</dbReference>
<dbReference type="InterPro" id="IPR003033">
    <property type="entry name" value="SCP2_sterol-bd_dom"/>
</dbReference>
<reference evidence="4" key="1">
    <citation type="submission" date="2016-06" db="EMBL/GenBank/DDBJ databases">
        <authorList>
            <person name="Varghese N."/>
            <person name="Submissions Spin"/>
        </authorList>
    </citation>
    <scope>NUCLEOTIDE SEQUENCE [LARGE SCALE GENOMIC DNA]</scope>
    <source>
        <strain evidence="4">DSM 43816</strain>
    </source>
</reference>
<dbReference type="Proteomes" id="UP000198253">
    <property type="component" value="Chromosome I"/>
</dbReference>
<dbReference type="Gene3D" id="3.30.1050.10">
    <property type="entry name" value="SCP2 sterol-binding domain"/>
    <property type="match status" value="1"/>
</dbReference>
<dbReference type="OrthoDB" id="3402301at2"/>
<dbReference type="Pfam" id="PF02036">
    <property type="entry name" value="SCP2"/>
    <property type="match status" value="1"/>
</dbReference>
<gene>
    <name evidence="3" type="ORF">GA0070618_2651</name>
</gene>
<feature type="compositionally biased region" description="Basic and acidic residues" evidence="1">
    <location>
        <begin position="112"/>
        <end position="123"/>
    </location>
</feature>
<evidence type="ECO:0000256" key="1">
    <source>
        <dbReference type="SAM" id="MobiDB-lite"/>
    </source>
</evidence>
<feature type="domain" description="SCP2" evidence="2">
    <location>
        <begin position="23"/>
        <end position="105"/>
    </location>
</feature>
<accession>A0A1C4X0G7</accession>
<sequence>MGEATEQFFASLPARAPDIIRGPIDGTLQINLAADGHTEHWYVVLRDQEIQVSREQRPADAVWESSADLFDRLVTGTAQGVAAMLRNDTTLSGNVLLFLVFRAFFPAPPGTRDPRDLVRERHTPPPIRPQSGRPG</sequence>